<keyword evidence="2" id="KW-1185">Reference proteome</keyword>
<sequence>MPVAGQTARVMNRIAKQESHGTKGSKNKNAREAGVEVFISGDIACIYLPTAARATLVIWLRSIPRSCSSRALMRPSSLMV</sequence>
<organism evidence="1 2">
    <name type="scientific">Agrobacterium fabrum (strain C58 / ATCC 33970)</name>
    <name type="common">Agrobacterium tumefaciens (strain C58)</name>
    <dbReference type="NCBI Taxonomy" id="176299"/>
    <lineage>
        <taxon>Bacteria</taxon>
        <taxon>Pseudomonadati</taxon>
        <taxon>Pseudomonadota</taxon>
        <taxon>Alphaproteobacteria</taxon>
        <taxon>Hyphomicrobiales</taxon>
        <taxon>Rhizobiaceae</taxon>
        <taxon>Rhizobium/Agrobacterium group</taxon>
        <taxon>Agrobacterium</taxon>
        <taxon>Agrobacterium tumefaciens complex</taxon>
    </lineage>
</organism>
<accession>Q8U6Y6</accession>
<name>Q8U6Y6_AGRFC</name>
<dbReference type="BioCyc" id="AGRO:ATU4670-MONOMER"/>
<proteinExistence type="predicted"/>
<dbReference type="EMBL" id="AE007870">
    <property type="protein sequence ID" value="AAL45464.1"/>
    <property type="molecule type" value="Genomic_DNA"/>
</dbReference>
<evidence type="ECO:0000313" key="2">
    <source>
        <dbReference type="Proteomes" id="UP000000813"/>
    </source>
</evidence>
<dbReference type="PIR" id="AB3131">
    <property type="entry name" value="AB3131"/>
</dbReference>
<evidence type="ECO:0000313" key="1">
    <source>
        <dbReference type="EMBL" id="AAL45464.1"/>
    </source>
</evidence>
<reference evidence="1 2" key="2">
    <citation type="journal article" date="2001" name="Science">
        <title>Genome sequence of the plant pathogen and biotechnology agent Agrobacterium tumefaciens C58.</title>
        <authorList>
            <person name="Goodner B."/>
            <person name="Hinkle G."/>
            <person name="Gattung S."/>
            <person name="Miller N."/>
            <person name="Blanchard M."/>
            <person name="Qurollo B."/>
            <person name="Goldman B.S."/>
            <person name="Cao Y."/>
            <person name="Askenazi M."/>
            <person name="Halling C."/>
            <person name="Mullin L."/>
            <person name="Houmiel K."/>
            <person name="Gordon J."/>
            <person name="Vaudin M."/>
            <person name="Iartchouk O."/>
            <person name="Epp A."/>
            <person name="Liu F."/>
            <person name="Wollam C."/>
            <person name="Allinger M."/>
            <person name="Doughty D."/>
            <person name="Scott C."/>
            <person name="Lappas C."/>
            <person name="Markelz B."/>
            <person name="Flanagan C."/>
            <person name="Crowell C."/>
            <person name="Gurson J."/>
            <person name="Lomo C."/>
            <person name="Sear C."/>
            <person name="Strub G."/>
            <person name="Cielo C."/>
            <person name="Slater S."/>
        </authorList>
    </citation>
    <scope>NUCLEOTIDE SEQUENCE [LARGE SCALE GENOMIC DNA]</scope>
    <source>
        <strain evidence="2">C58 / ATCC 33970</strain>
    </source>
</reference>
<dbReference type="Proteomes" id="UP000000813">
    <property type="component" value="Chromosome linear"/>
</dbReference>
<protein>
    <submittedName>
        <fullName evidence="1">Uncharacterized protein</fullName>
    </submittedName>
</protein>
<dbReference type="AlphaFoldDB" id="Q8U6Y6"/>
<reference evidence="1 2" key="1">
    <citation type="journal article" date="2001" name="Science">
        <title>The genome of the natural genetic engineer Agrobacterium tumefaciens C58.</title>
        <authorList>
            <person name="Wood D.W."/>
            <person name="Setubal J.C."/>
            <person name="Kaul R."/>
            <person name="Monks D.E."/>
            <person name="Kitajima J.P."/>
            <person name="Okura V.K."/>
            <person name="Zhou Y."/>
            <person name="Chen L."/>
            <person name="Wood G.E."/>
            <person name="Almeida N.F.Jr."/>
            <person name="Woo L."/>
            <person name="Chen Y."/>
            <person name="Paulsen I.T."/>
            <person name="Eisen J.A."/>
            <person name="Karp P.D."/>
            <person name="Bovee D.Sr."/>
            <person name="Chapman P."/>
            <person name="Clendenning J."/>
            <person name="Deatherage G."/>
            <person name="Gillet W."/>
            <person name="Grant C."/>
            <person name="Kutyavin T."/>
            <person name="Levy R."/>
            <person name="Li M.J."/>
            <person name="McClelland E."/>
            <person name="Palmieri A."/>
            <person name="Raymond C."/>
            <person name="Rouse G."/>
            <person name="Saenphimmachak C."/>
            <person name="Wu Z."/>
            <person name="Romero P."/>
            <person name="Gordon D."/>
            <person name="Zhang S."/>
            <person name="Yoo H."/>
            <person name="Tao Y."/>
            <person name="Biddle P."/>
            <person name="Jung M."/>
            <person name="Krespan W."/>
            <person name="Perry M."/>
            <person name="Gordon-Kamm B."/>
            <person name="Liao L."/>
            <person name="Kim S."/>
            <person name="Hendrick C."/>
            <person name="Zhao Z.Y."/>
            <person name="Dolan M."/>
            <person name="Chumley F."/>
            <person name="Tingey S.V."/>
            <person name="Tomb J.F."/>
            <person name="Gordon M.P."/>
            <person name="Olson M.V."/>
            <person name="Nester E.W."/>
        </authorList>
    </citation>
    <scope>NUCLEOTIDE SEQUENCE [LARGE SCALE GENOMIC DNA]</scope>
    <source>
        <strain evidence="2">C58 / ATCC 33970</strain>
    </source>
</reference>
<dbReference type="KEGG" id="atu:Atu4670"/>
<gene>
    <name evidence="1" type="ordered locus">Atu4670</name>
</gene>
<dbReference type="EnsemblBacteria" id="AAL45464">
    <property type="protein sequence ID" value="AAL45464"/>
    <property type="gene ID" value="Atu4670"/>
</dbReference>
<dbReference type="HOGENOM" id="CLU_2581905_0_0_5"/>
<dbReference type="STRING" id="176299.Atu4670"/>